<accession>A0AAE0MGA6</accession>
<gene>
    <name evidence="1" type="ORF">B0H66DRAFT_70762</name>
</gene>
<evidence type="ECO:0000313" key="2">
    <source>
        <dbReference type="Proteomes" id="UP001283341"/>
    </source>
</evidence>
<keyword evidence="2" id="KW-1185">Reference proteome</keyword>
<reference evidence="1" key="1">
    <citation type="journal article" date="2023" name="Mol. Phylogenet. Evol.">
        <title>Genome-scale phylogeny and comparative genomics of the fungal order Sordariales.</title>
        <authorList>
            <person name="Hensen N."/>
            <person name="Bonometti L."/>
            <person name="Westerberg I."/>
            <person name="Brannstrom I.O."/>
            <person name="Guillou S."/>
            <person name="Cros-Aarteil S."/>
            <person name="Calhoun S."/>
            <person name="Haridas S."/>
            <person name="Kuo A."/>
            <person name="Mondo S."/>
            <person name="Pangilinan J."/>
            <person name="Riley R."/>
            <person name="LaButti K."/>
            <person name="Andreopoulos B."/>
            <person name="Lipzen A."/>
            <person name="Chen C."/>
            <person name="Yan M."/>
            <person name="Daum C."/>
            <person name="Ng V."/>
            <person name="Clum A."/>
            <person name="Steindorff A."/>
            <person name="Ohm R.A."/>
            <person name="Martin F."/>
            <person name="Silar P."/>
            <person name="Natvig D.O."/>
            <person name="Lalanne C."/>
            <person name="Gautier V."/>
            <person name="Ament-Velasquez S.L."/>
            <person name="Kruys A."/>
            <person name="Hutchinson M.I."/>
            <person name="Powell A.J."/>
            <person name="Barry K."/>
            <person name="Miller A.N."/>
            <person name="Grigoriev I.V."/>
            <person name="Debuchy R."/>
            <person name="Gladieux P."/>
            <person name="Hiltunen Thoren M."/>
            <person name="Johannesson H."/>
        </authorList>
    </citation>
    <scope>NUCLEOTIDE SEQUENCE</scope>
    <source>
        <strain evidence="1">CBS 118394</strain>
    </source>
</reference>
<sequence>MSARRTLIATPVVRLRHHLTTRTHPDLLPGDSLPASMLLGAALAHSTTIIHPIGFIARSQCSQEPRKLFLKRAYRGLNCKPKFTKGLRHISSAALCILHTKVESPVLLAHCLRWNFNLANNSNQCGNDLNGSVFVHMLPGLQSSRTRTQVMPAKILDPIRASGTLG</sequence>
<evidence type="ECO:0000313" key="1">
    <source>
        <dbReference type="EMBL" id="KAK3330648.1"/>
    </source>
</evidence>
<proteinExistence type="predicted"/>
<comment type="caution">
    <text evidence="1">The sequence shown here is derived from an EMBL/GenBank/DDBJ whole genome shotgun (WGS) entry which is preliminary data.</text>
</comment>
<protein>
    <submittedName>
        <fullName evidence="1">Uncharacterized protein</fullName>
    </submittedName>
</protein>
<dbReference type="EMBL" id="JAUEDM010000001">
    <property type="protein sequence ID" value="KAK3330648.1"/>
    <property type="molecule type" value="Genomic_DNA"/>
</dbReference>
<dbReference type="AlphaFoldDB" id="A0AAE0MGA6"/>
<name>A0AAE0MGA6_9PEZI</name>
<reference evidence="1" key="2">
    <citation type="submission" date="2023-06" db="EMBL/GenBank/DDBJ databases">
        <authorList>
            <consortium name="Lawrence Berkeley National Laboratory"/>
            <person name="Haridas S."/>
            <person name="Hensen N."/>
            <person name="Bonometti L."/>
            <person name="Westerberg I."/>
            <person name="Brannstrom I.O."/>
            <person name="Guillou S."/>
            <person name="Cros-Aarteil S."/>
            <person name="Calhoun S."/>
            <person name="Kuo A."/>
            <person name="Mondo S."/>
            <person name="Pangilinan J."/>
            <person name="Riley R."/>
            <person name="Labutti K."/>
            <person name="Andreopoulos B."/>
            <person name="Lipzen A."/>
            <person name="Chen C."/>
            <person name="Yanf M."/>
            <person name="Daum C."/>
            <person name="Ng V."/>
            <person name="Clum A."/>
            <person name="Steindorff A."/>
            <person name="Ohm R."/>
            <person name="Martin F."/>
            <person name="Silar P."/>
            <person name="Natvig D."/>
            <person name="Lalanne C."/>
            <person name="Gautier V."/>
            <person name="Ament-Velasquez S.L."/>
            <person name="Kruys A."/>
            <person name="Hutchinson M.I."/>
            <person name="Powell A.J."/>
            <person name="Barry K."/>
            <person name="Miller A.N."/>
            <person name="Grigoriev I.V."/>
            <person name="Debuchy R."/>
            <person name="Gladieux P."/>
            <person name="Thoren M.H."/>
            <person name="Johannesson H."/>
        </authorList>
    </citation>
    <scope>NUCLEOTIDE SEQUENCE</scope>
    <source>
        <strain evidence="1">CBS 118394</strain>
    </source>
</reference>
<dbReference type="Proteomes" id="UP001283341">
    <property type="component" value="Unassembled WGS sequence"/>
</dbReference>
<organism evidence="1 2">
    <name type="scientific">Apodospora peruviana</name>
    <dbReference type="NCBI Taxonomy" id="516989"/>
    <lineage>
        <taxon>Eukaryota</taxon>
        <taxon>Fungi</taxon>
        <taxon>Dikarya</taxon>
        <taxon>Ascomycota</taxon>
        <taxon>Pezizomycotina</taxon>
        <taxon>Sordariomycetes</taxon>
        <taxon>Sordariomycetidae</taxon>
        <taxon>Sordariales</taxon>
        <taxon>Lasiosphaeriaceae</taxon>
        <taxon>Apodospora</taxon>
    </lineage>
</organism>